<dbReference type="InterPro" id="IPR003945">
    <property type="entry name" value="NU5C-like"/>
</dbReference>
<evidence type="ECO:0000256" key="10">
    <source>
        <dbReference type="ARBA" id="ARBA00022989"/>
    </source>
</evidence>
<comment type="similarity">
    <text evidence="16">Belongs to the complex I subunit 5 family.</text>
</comment>
<dbReference type="AlphaFoldDB" id="A0A516EZH4"/>
<feature type="transmembrane region" description="Helical" evidence="16">
    <location>
        <begin position="291"/>
        <end position="313"/>
    </location>
</feature>
<protein>
    <recommendedName>
        <fullName evidence="3 16">NADH-ubiquinone oxidoreductase chain 5</fullName>
        <ecNumber evidence="2 16">7.1.1.2</ecNumber>
    </recommendedName>
</protein>
<evidence type="ECO:0000256" key="3">
    <source>
        <dbReference type="ARBA" id="ARBA00021096"/>
    </source>
</evidence>
<feature type="domain" description="NADH-Ubiquinone oxidoreductase (complex I) chain 5 N-terminal" evidence="18">
    <location>
        <begin position="44"/>
        <end position="87"/>
    </location>
</feature>
<dbReference type="Pfam" id="PF06455">
    <property type="entry name" value="NADH5_C"/>
    <property type="match status" value="1"/>
</dbReference>
<evidence type="ECO:0000256" key="14">
    <source>
        <dbReference type="ARBA" id="ARBA00023136"/>
    </source>
</evidence>
<feature type="transmembrane region" description="Helical" evidence="16">
    <location>
        <begin position="233"/>
        <end position="260"/>
    </location>
</feature>
<evidence type="ECO:0000256" key="7">
    <source>
        <dbReference type="ARBA" id="ARBA00022792"/>
    </source>
</evidence>
<feature type="transmembrane region" description="Helical" evidence="16">
    <location>
        <begin position="453"/>
        <end position="472"/>
    </location>
</feature>
<feature type="domain" description="NADH dehydrogenase subunit 5 C-terminal" evidence="19">
    <location>
        <begin position="388"/>
        <end position="563"/>
    </location>
</feature>
<comment type="function">
    <text evidence="16">Core subunit of the mitochondrial membrane respiratory chain NADH dehydrogenase (Complex I) which catalyzes electron transfer from NADH through the respiratory chain, using ubiquinone as an electron acceptor. Essential for the catalytic activity and assembly of complex I.</text>
</comment>
<organism evidence="20">
    <name type="scientific">Lithophaga curta</name>
    <dbReference type="NCBI Taxonomy" id="2590090"/>
    <lineage>
        <taxon>Eukaryota</taxon>
        <taxon>Metazoa</taxon>
        <taxon>Spiralia</taxon>
        <taxon>Lophotrochozoa</taxon>
        <taxon>Mollusca</taxon>
        <taxon>Bivalvia</taxon>
        <taxon>Autobranchia</taxon>
        <taxon>Pteriomorphia</taxon>
        <taxon>Mytilida</taxon>
        <taxon>Mytiloidea</taxon>
        <taxon>Mytilidae</taxon>
        <taxon>Lithophaginae</taxon>
        <taxon>Lithophaga</taxon>
    </lineage>
</organism>
<reference evidence="20" key="1">
    <citation type="journal article" date="2019" name="Mol. Phylogenet. Evol.">
        <title>A mitochondrial genome phylogeny of Mytilidae (Bivalvia: Mytilida).</title>
        <authorList>
            <person name="Lee Y."/>
            <person name="Kwak H."/>
            <person name="Shin J."/>
            <person name="Kim S.C."/>
            <person name="Kim T."/>
            <person name="Park J.K."/>
        </authorList>
    </citation>
    <scope>NUCLEOTIDE SEQUENCE</scope>
</reference>
<keyword evidence="10 16" id="KW-1133">Transmembrane helix</keyword>
<comment type="subcellular location">
    <subcellularLocation>
        <location evidence="1">Mitochondrion inner membrane</location>
        <topology evidence="1">Multi-pass membrane protein</topology>
    </subcellularLocation>
</comment>
<evidence type="ECO:0000313" key="20">
    <source>
        <dbReference type="EMBL" id="QDO71904.1"/>
    </source>
</evidence>
<dbReference type="EMBL" id="MK721546">
    <property type="protein sequence ID" value="QDO71904.1"/>
    <property type="molecule type" value="Genomic_DNA"/>
</dbReference>
<evidence type="ECO:0000256" key="8">
    <source>
        <dbReference type="ARBA" id="ARBA00022967"/>
    </source>
</evidence>
<feature type="transmembrane region" description="Helical" evidence="16">
    <location>
        <begin position="135"/>
        <end position="158"/>
    </location>
</feature>
<feature type="domain" description="NADH:quinone oxidoreductase/Mrp antiporter transmembrane" evidence="17">
    <location>
        <begin position="106"/>
        <end position="383"/>
    </location>
</feature>
<keyword evidence="6 16" id="KW-0812">Transmembrane</keyword>
<keyword evidence="7" id="KW-0999">Mitochondrion inner membrane</keyword>
<dbReference type="GO" id="GO:0003954">
    <property type="term" value="F:NADH dehydrogenase activity"/>
    <property type="evidence" value="ECO:0007669"/>
    <property type="project" value="TreeGrafter"/>
</dbReference>
<keyword evidence="9" id="KW-0249">Electron transport</keyword>
<dbReference type="InterPro" id="IPR010934">
    <property type="entry name" value="NADH_DH_su5_C"/>
</dbReference>
<geneLocation type="mitochondrion" evidence="20"/>
<dbReference type="EC" id="7.1.1.2" evidence="2 16"/>
<feature type="transmembrane region" description="Helical" evidence="16">
    <location>
        <begin position="547"/>
        <end position="567"/>
    </location>
</feature>
<dbReference type="InterPro" id="IPR001750">
    <property type="entry name" value="ND/Mrp_TM"/>
</dbReference>
<keyword evidence="12 16" id="KW-0830">Ubiquinone</keyword>
<evidence type="ECO:0000256" key="4">
    <source>
        <dbReference type="ARBA" id="ARBA00022448"/>
    </source>
</evidence>
<keyword evidence="5" id="KW-0679">Respiratory chain</keyword>
<feature type="transmembrane region" description="Helical" evidence="16">
    <location>
        <begin position="334"/>
        <end position="352"/>
    </location>
</feature>
<feature type="transmembrane region" description="Helical" evidence="16">
    <location>
        <begin position="86"/>
        <end position="104"/>
    </location>
</feature>
<evidence type="ECO:0000259" key="19">
    <source>
        <dbReference type="Pfam" id="PF06455"/>
    </source>
</evidence>
<dbReference type="GO" id="GO:0015990">
    <property type="term" value="P:electron transport coupled proton transport"/>
    <property type="evidence" value="ECO:0007669"/>
    <property type="project" value="TreeGrafter"/>
</dbReference>
<evidence type="ECO:0000259" key="18">
    <source>
        <dbReference type="Pfam" id="PF00662"/>
    </source>
</evidence>
<dbReference type="InterPro" id="IPR001516">
    <property type="entry name" value="Proton_antipo_N"/>
</dbReference>
<dbReference type="Pfam" id="PF00361">
    <property type="entry name" value="Proton_antipo_M"/>
    <property type="match status" value="1"/>
</dbReference>
<evidence type="ECO:0000256" key="11">
    <source>
        <dbReference type="ARBA" id="ARBA00023027"/>
    </source>
</evidence>
<evidence type="ECO:0000256" key="15">
    <source>
        <dbReference type="ARBA" id="ARBA00049551"/>
    </source>
</evidence>
<evidence type="ECO:0000256" key="2">
    <source>
        <dbReference type="ARBA" id="ARBA00012944"/>
    </source>
</evidence>
<feature type="transmembrane region" description="Helical" evidence="16">
    <location>
        <begin position="12"/>
        <end position="34"/>
    </location>
</feature>
<accession>A0A516EZH4</accession>
<dbReference type="Pfam" id="PF00662">
    <property type="entry name" value="Proton_antipo_N"/>
    <property type="match status" value="1"/>
</dbReference>
<evidence type="ECO:0000256" key="9">
    <source>
        <dbReference type="ARBA" id="ARBA00022982"/>
    </source>
</evidence>
<dbReference type="PANTHER" id="PTHR42829">
    <property type="entry name" value="NADH-UBIQUINONE OXIDOREDUCTASE CHAIN 5"/>
    <property type="match status" value="1"/>
</dbReference>
<dbReference type="PANTHER" id="PTHR42829:SF2">
    <property type="entry name" value="NADH-UBIQUINONE OXIDOREDUCTASE CHAIN 5"/>
    <property type="match status" value="1"/>
</dbReference>
<name>A0A516EZH4_9BIVA</name>
<feature type="transmembrane region" description="Helical" evidence="16">
    <location>
        <begin position="197"/>
        <end position="227"/>
    </location>
</feature>
<dbReference type="GO" id="GO:0005743">
    <property type="term" value="C:mitochondrial inner membrane"/>
    <property type="evidence" value="ECO:0007669"/>
    <property type="project" value="UniProtKB-SubCell"/>
</dbReference>
<evidence type="ECO:0000256" key="5">
    <source>
        <dbReference type="ARBA" id="ARBA00022660"/>
    </source>
</evidence>
<evidence type="ECO:0000256" key="6">
    <source>
        <dbReference type="ARBA" id="ARBA00022692"/>
    </source>
</evidence>
<keyword evidence="13 16" id="KW-0496">Mitochondrion</keyword>
<dbReference type="GO" id="GO:0042773">
    <property type="term" value="P:ATP synthesis coupled electron transport"/>
    <property type="evidence" value="ECO:0007669"/>
    <property type="project" value="InterPro"/>
</dbReference>
<proteinExistence type="inferred from homology"/>
<feature type="transmembrane region" description="Helical" evidence="16">
    <location>
        <begin position="164"/>
        <end position="185"/>
    </location>
</feature>
<dbReference type="PRINTS" id="PR01434">
    <property type="entry name" value="NADHDHGNASE5"/>
</dbReference>
<keyword evidence="11 16" id="KW-0520">NAD</keyword>
<comment type="catalytic activity">
    <reaction evidence="15 16">
        <text>a ubiquinone + NADH + 5 H(+)(in) = a ubiquinol + NAD(+) + 4 H(+)(out)</text>
        <dbReference type="Rhea" id="RHEA:29091"/>
        <dbReference type="Rhea" id="RHEA-COMP:9565"/>
        <dbReference type="Rhea" id="RHEA-COMP:9566"/>
        <dbReference type="ChEBI" id="CHEBI:15378"/>
        <dbReference type="ChEBI" id="CHEBI:16389"/>
        <dbReference type="ChEBI" id="CHEBI:17976"/>
        <dbReference type="ChEBI" id="CHEBI:57540"/>
        <dbReference type="ChEBI" id="CHEBI:57945"/>
        <dbReference type="EC" id="7.1.1.2"/>
    </reaction>
</comment>
<evidence type="ECO:0000256" key="16">
    <source>
        <dbReference type="RuleBase" id="RU003404"/>
    </source>
</evidence>
<evidence type="ECO:0000256" key="13">
    <source>
        <dbReference type="ARBA" id="ARBA00023128"/>
    </source>
</evidence>
<feature type="transmembrane region" description="Helical" evidence="16">
    <location>
        <begin position="372"/>
        <end position="394"/>
    </location>
</feature>
<keyword evidence="8" id="KW-1278">Translocase</keyword>
<evidence type="ECO:0000256" key="1">
    <source>
        <dbReference type="ARBA" id="ARBA00004448"/>
    </source>
</evidence>
<sequence>MSVCQTRVGGLMLLFTGFLGLFLSFKMGASTFYLEYSVWECAVMSMDISVIFDTVSGLFLSAVCVISGSVIIYCEWYMAEEVFKSRFLGLVLFFVGSMICLITIPNFFTLLIGWDGLGLTSFLLVVYYQSRSSLGAGMITAISNRIGDVLIICCLGFMAKEGSWTLYEVGGLNSYVWVVWGVVVAGMTKSAQIPFSAWLPAAMAAPTPVSSLVHSSTLVTAGVYLLYRCYPGLLIGSSALAMLSYVSLMTLVVAGSAALVEVDAKKVVALSTLSQLSMMMFSLAIGLPEIAFFHLISHAMFKALLFLCVGVVIHENSGFQDIRYLGRGWARYPVSMGCMCVALFSLCGMPFMSGFYSKDCIVEGGMMCNQPFIFYIMLMVGLMTTFYYSIRVAYNVMLGINGVSYMSMSSRENKVVKVAYSSLFIGAVVAGYVMSEVMEGFKLSWEASLVDKMSISVMGVIAFVAYYMVLVHQGEWKENFLSFFLGSMGHMKYLSGNVMAMGGLMLSDSVIRTMDKGWLEKLGPQGAGEVLGGNLGQYNQHVQAGQYFQVVLSCMVLGYSFLLLLFMGG</sequence>
<feature type="transmembrane region" description="Helical" evidence="16">
    <location>
        <begin position="493"/>
        <end position="511"/>
    </location>
</feature>
<evidence type="ECO:0000259" key="17">
    <source>
        <dbReference type="Pfam" id="PF00361"/>
    </source>
</evidence>
<feature type="transmembrane region" description="Helical" evidence="16">
    <location>
        <begin position="415"/>
        <end position="433"/>
    </location>
</feature>
<dbReference type="GO" id="GO:0008137">
    <property type="term" value="F:NADH dehydrogenase (ubiquinone) activity"/>
    <property type="evidence" value="ECO:0007669"/>
    <property type="project" value="UniProtKB-EC"/>
</dbReference>
<keyword evidence="4 16" id="KW-0813">Transport</keyword>
<feature type="transmembrane region" description="Helical" evidence="16">
    <location>
        <begin position="54"/>
        <end position="74"/>
    </location>
</feature>
<gene>
    <name evidence="20" type="primary">nad5</name>
</gene>
<keyword evidence="14 16" id="KW-0472">Membrane</keyword>
<evidence type="ECO:0000256" key="12">
    <source>
        <dbReference type="ARBA" id="ARBA00023075"/>
    </source>
</evidence>